<feature type="transmembrane region" description="Helical" evidence="1">
    <location>
        <begin position="252"/>
        <end position="273"/>
    </location>
</feature>
<name>A0ABD1LV96_9FABA</name>
<feature type="transmembrane region" description="Helical" evidence="1">
    <location>
        <begin position="488"/>
        <end position="511"/>
    </location>
</feature>
<feature type="signal peptide" evidence="2">
    <location>
        <begin position="1"/>
        <end position="25"/>
    </location>
</feature>
<sequence length="526" mass="58587">MPCFTSRLSLLFLLSLSLFSLFSFAATTSLRVPDGGEGEWRKVLPSETRRSMAEDATGNTSLILAQKRTTRKDPIDHFNRYTGGWNISNTHYIASVVFTAVPFFVVAAIWFVVFGLTLSLICLCYCCCPREPYGYSRFAYALSLIFLILFTLAAIVGCVLLYTAQGKFHGSTTNTLEYVVRQADFTAENLRNVSDYLDAAKKIGVDAVFLPDDVQKKIDEVKTKINSSATELSSKTEDNSEKIKKGIDGMRLALVILAAVMLFLAFLGFLFSIFGLQSLVYFLVIVGWILVACTFILCGVFLFLHNVVGDTCVAMDEWVQNPTAHTALDEILPCVDNATAQETLLRTRDVTHQLVKLVDNIVANVTNRNFPPAGPLYYNQSGPLMPLLCNPFNPNLTNRSCASGEVPLDNAAEVWKKYTCEVSSGICKTPGRMTPTIYGQMEAAVNISYGLYHYGPFLVGLQDCTFVRQTFTDIYNDYCPGLQTNSQLIYVGLVLVSAAVMLSLIFWVIYARERRHRVYTKQFFDG</sequence>
<keyword evidence="1" id="KW-0472">Membrane</keyword>
<dbReference type="AlphaFoldDB" id="A0ABD1LV96"/>
<feature type="transmembrane region" description="Helical" evidence="1">
    <location>
        <begin position="93"/>
        <end position="126"/>
    </location>
</feature>
<evidence type="ECO:0000313" key="3">
    <source>
        <dbReference type="EMBL" id="KAL2327396.1"/>
    </source>
</evidence>
<dbReference type="EMBL" id="JBGMDY010000007">
    <property type="protein sequence ID" value="KAL2327396.1"/>
    <property type="molecule type" value="Genomic_DNA"/>
</dbReference>
<gene>
    <name evidence="3" type="ORF">Fmac_020823</name>
</gene>
<accession>A0ABD1LV96</accession>
<organism evidence="3 4">
    <name type="scientific">Flemingia macrophylla</name>
    <dbReference type="NCBI Taxonomy" id="520843"/>
    <lineage>
        <taxon>Eukaryota</taxon>
        <taxon>Viridiplantae</taxon>
        <taxon>Streptophyta</taxon>
        <taxon>Embryophyta</taxon>
        <taxon>Tracheophyta</taxon>
        <taxon>Spermatophyta</taxon>
        <taxon>Magnoliopsida</taxon>
        <taxon>eudicotyledons</taxon>
        <taxon>Gunneridae</taxon>
        <taxon>Pentapetalae</taxon>
        <taxon>rosids</taxon>
        <taxon>fabids</taxon>
        <taxon>Fabales</taxon>
        <taxon>Fabaceae</taxon>
        <taxon>Papilionoideae</taxon>
        <taxon>50 kb inversion clade</taxon>
        <taxon>NPAAA clade</taxon>
        <taxon>indigoferoid/millettioid clade</taxon>
        <taxon>Phaseoleae</taxon>
        <taxon>Flemingia</taxon>
    </lineage>
</organism>
<evidence type="ECO:0008006" key="5">
    <source>
        <dbReference type="Google" id="ProtNLM"/>
    </source>
</evidence>
<dbReference type="Proteomes" id="UP001603857">
    <property type="component" value="Unassembled WGS sequence"/>
</dbReference>
<protein>
    <recommendedName>
        <fullName evidence="5">Transmembrane protein</fullName>
    </recommendedName>
</protein>
<keyword evidence="1" id="KW-0812">Transmembrane</keyword>
<dbReference type="InterPro" id="IPR040283">
    <property type="entry name" value="DDB_G0292058-like"/>
</dbReference>
<feature type="chain" id="PRO_5044882178" description="Transmembrane protein" evidence="2">
    <location>
        <begin position="26"/>
        <end position="526"/>
    </location>
</feature>
<evidence type="ECO:0000313" key="4">
    <source>
        <dbReference type="Proteomes" id="UP001603857"/>
    </source>
</evidence>
<comment type="caution">
    <text evidence="3">The sequence shown here is derived from an EMBL/GenBank/DDBJ whole genome shotgun (WGS) entry which is preliminary data.</text>
</comment>
<keyword evidence="4" id="KW-1185">Reference proteome</keyword>
<dbReference type="PANTHER" id="PTHR31414:SF15">
    <property type="entry name" value="PLASMA MEMBRANE FUSION PROTEIN"/>
    <property type="match status" value="1"/>
</dbReference>
<proteinExistence type="predicted"/>
<feature type="transmembrane region" description="Helical" evidence="1">
    <location>
        <begin position="138"/>
        <end position="162"/>
    </location>
</feature>
<evidence type="ECO:0000256" key="1">
    <source>
        <dbReference type="SAM" id="Phobius"/>
    </source>
</evidence>
<feature type="transmembrane region" description="Helical" evidence="1">
    <location>
        <begin position="280"/>
        <end position="304"/>
    </location>
</feature>
<reference evidence="3 4" key="1">
    <citation type="submission" date="2024-08" db="EMBL/GenBank/DDBJ databases">
        <title>Insights into the chromosomal genome structure of Flemingia macrophylla.</title>
        <authorList>
            <person name="Ding Y."/>
            <person name="Zhao Y."/>
            <person name="Bi W."/>
            <person name="Wu M."/>
            <person name="Zhao G."/>
            <person name="Gong Y."/>
            <person name="Li W."/>
            <person name="Zhang P."/>
        </authorList>
    </citation>
    <scope>NUCLEOTIDE SEQUENCE [LARGE SCALE GENOMIC DNA]</scope>
    <source>
        <strain evidence="3">DYQJB</strain>
        <tissue evidence="3">Leaf</tissue>
    </source>
</reference>
<dbReference type="PANTHER" id="PTHR31414">
    <property type="entry name" value="TRANSMEMBRANE PROTEIN DDB_G0292058"/>
    <property type="match status" value="1"/>
</dbReference>
<evidence type="ECO:0000256" key="2">
    <source>
        <dbReference type="SAM" id="SignalP"/>
    </source>
</evidence>
<keyword evidence="2" id="KW-0732">Signal</keyword>
<keyword evidence="1" id="KW-1133">Transmembrane helix</keyword>